<feature type="region of interest" description="Disordered" evidence="1">
    <location>
        <begin position="703"/>
        <end position="724"/>
    </location>
</feature>
<feature type="region of interest" description="Disordered" evidence="1">
    <location>
        <begin position="566"/>
        <end position="625"/>
    </location>
</feature>
<accession>A0AAW0U5C4</accession>
<evidence type="ECO:0000313" key="2">
    <source>
        <dbReference type="EMBL" id="KAK8395264.1"/>
    </source>
</evidence>
<protein>
    <submittedName>
        <fullName evidence="2">Uncharacterized protein</fullName>
    </submittedName>
</protein>
<evidence type="ECO:0000313" key="3">
    <source>
        <dbReference type="Proteomes" id="UP001487740"/>
    </source>
</evidence>
<feature type="compositionally biased region" description="Basic residues" evidence="1">
    <location>
        <begin position="334"/>
        <end position="346"/>
    </location>
</feature>
<comment type="caution">
    <text evidence="2">The sequence shown here is derived from an EMBL/GenBank/DDBJ whole genome shotgun (WGS) entry which is preliminary data.</text>
</comment>
<evidence type="ECO:0000256" key="1">
    <source>
        <dbReference type="SAM" id="MobiDB-lite"/>
    </source>
</evidence>
<proteinExistence type="predicted"/>
<dbReference type="EMBL" id="JARAKH010000018">
    <property type="protein sequence ID" value="KAK8395264.1"/>
    <property type="molecule type" value="Genomic_DNA"/>
</dbReference>
<feature type="compositionally biased region" description="Polar residues" evidence="1">
    <location>
        <begin position="1650"/>
        <end position="1674"/>
    </location>
</feature>
<feature type="region of interest" description="Disordered" evidence="1">
    <location>
        <begin position="77"/>
        <end position="232"/>
    </location>
</feature>
<feature type="region of interest" description="Disordered" evidence="1">
    <location>
        <begin position="322"/>
        <end position="347"/>
    </location>
</feature>
<feature type="compositionally biased region" description="Polar residues" evidence="1">
    <location>
        <begin position="1185"/>
        <end position="1196"/>
    </location>
</feature>
<feature type="compositionally biased region" description="Basic and acidic residues" evidence="1">
    <location>
        <begin position="322"/>
        <end position="333"/>
    </location>
</feature>
<feature type="compositionally biased region" description="Gly residues" evidence="1">
    <location>
        <begin position="88"/>
        <end position="105"/>
    </location>
</feature>
<reference evidence="2 3" key="1">
    <citation type="submission" date="2023-03" db="EMBL/GenBank/DDBJ databases">
        <title>High-quality genome of Scylla paramamosain provides insights in environmental adaptation.</title>
        <authorList>
            <person name="Zhang L."/>
        </authorList>
    </citation>
    <scope>NUCLEOTIDE SEQUENCE [LARGE SCALE GENOMIC DNA]</scope>
    <source>
        <strain evidence="2">LZ_2023a</strain>
        <tissue evidence="2">Muscle</tissue>
    </source>
</reference>
<feature type="compositionally biased region" description="Gly residues" evidence="1">
    <location>
        <begin position="1435"/>
        <end position="1446"/>
    </location>
</feature>
<feature type="region of interest" description="Disordered" evidence="1">
    <location>
        <begin position="247"/>
        <end position="295"/>
    </location>
</feature>
<feature type="compositionally biased region" description="Polar residues" evidence="1">
    <location>
        <begin position="1162"/>
        <end position="1178"/>
    </location>
</feature>
<feature type="region of interest" description="Disordered" evidence="1">
    <location>
        <begin position="742"/>
        <end position="1448"/>
    </location>
</feature>
<keyword evidence="3" id="KW-1185">Reference proteome</keyword>
<feature type="region of interest" description="Disordered" evidence="1">
    <location>
        <begin position="1566"/>
        <end position="1608"/>
    </location>
</feature>
<feature type="compositionally biased region" description="Low complexity" evidence="1">
    <location>
        <begin position="119"/>
        <end position="131"/>
    </location>
</feature>
<feature type="compositionally biased region" description="Basic residues" evidence="1">
    <location>
        <begin position="209"/>
        <end position="223"/>
    </location>
</feature>
<dbReference type="Proteomes" id="UP001487740">
    <property type="component" value="Unassembled WGS sequence"/>
</dbReference>
<feature type="compositionally biased region" description="Polar residues" evidence="1">
    <location>
        <begin position="1267"/>
        <end position="1309"/>
    </location>
</feature>
<feature type="region of interest" description="Disordered" evidence="1">
    <location>
        <begin position="513"/>
        <end position="536"/>
    </location>
</feature>
<feature type="compositionally biased region" description="Polar residues" evidence="1">
    <location>
        <begin position="267"/>
        <end position="279"/>
    </location>
</feature>
<feature type="compositionally biased region" description="Polar residues" evidence="1">
    <location>
        <begin position="1413"/>
        <end position="1427"/>
    </location>
</feature>
<feature type="compositionally biased region" description="Basic residues" evidence="1">
    <location>
        <begin position="152"/>
        <end position="166"/>
    </location>
</feature>
<name>A0AAW0U5C4_SCYPA</name>
<feature type="compositionally biased region" description="Basic and acidic residues" evidence="1">
    <location>
        <begin position="1339"/>
        <end position="1355"/>
    </location>
</feature>
<gene>
    <name evidence="2" type="ORF">O3P69_006164</name>
</gene>
<feature type="compositionally biased region" description="Pro residues" evidence="1">
    <location>
        <begin position="132"/>
        <end position="145"/>
    </location>
</feature>
<organism evidence="2 3">
    <name type="scientific">Scylla paramamosain</name>
    <name type="common">Mud crab</name>
    <dbReference type="NCBI Taxonomy" id="85552"/>
    <lineage>
        <taxon>Eukaryota</taxon>
        <taxon>Metazoa</taxon>
        <taxon>Ecdysozoa</taxon>
        <taxon>Arthropoda</taxon>
        <taxon>Crustacea</taxon>
        <taxon>Multicrustacea</taxon>
        <taxon>Malacostraca</taxon>
        <taxon>Eumalacostraca</taxon>
        <taxon>Eucarida</taxon>
        <taxon>Decapoda</taxon>
        <taxon>Pleocyemata</taxon>
        <taxon>Brachyura</taxon>
        <taxon>Eubrachyura</taxon>
        <taxon>Portunoidea</taxon>
        <taxon>Portunidae</taxon>
        <taxon>Portuninae</taxon>
        <taxon>Scylla</taxon>
    </lineage>
</organism>
<feature type="region of interest" description="Disordered" evidence="1">
    <location>
        <begin position="1623"/>
        <end position="1674"/>
    </location>
</feature>
<feature type="compositionally biased region" description="Basic and acidic residues" evidence="1">
    <location>
        <begin position="574"/>
        <end position="583"/>
    </location>
</feature>
<sequence length="1711" mass="187500">MSVGVEGRNAARMGGWVGGVRTRAWVGGVVGYVGSSCGCRGSPQAAVSPGTSLMKLMARAALLLLLLPLLPGTLATPTAKQKQESQVRGGGGGEGGGGGGGGGQLAAGWSGDRPVRKVSAPAPSSPSSLPELPTPAIPRPLPLPPQAAVHAARTKRSITHHTRRLHAPSSPNANTHRGRRFRPTHTGTPPQTKSLRRSRTRPTPDRRAKNNKRHKKERRKKKVVSAARPAGVGDTARASYVISDITDANQQKQQKEAPFLSPPARSSDYSQTPRNSSNFDGRPGDGKTGEAARPLNQATLKSLTSRHNGIIDSDTIVKDGQIFHRHDAREDRRGKSRGQSRRRHARRGDQLAILDETFQRDVGHRGMVDPTSYFTAEALNRGGHSQTRVAGNMRGVDGSAVTLSRGKVTQAAVILGENSSSRAQVTDHHGADDPVLASTVGADQRGGSADARARAPDAATTHAQIEFTPTSHYETELGEHGTASALSTPDGESTIATLGGQAKRGSYLGTAHSSTLQENYPPHHAQPSFENEGTQEQNAKNISHVLMDMSDMVDSIMETVHQPDLPQKAAHLPPDTHRTRPETKVVPAKEGLVGGNGDPPKESEIGRVSQQEYQEQERGGSQVVPQAAGQVDSAAYYQGQRGTPPEGSDWNGLSEDYRYNPSMYYNFDYPTDYRTTIDYDAPYLDLDPKVFHVQPLELDLNTLYPTPAPPVPRPHPDQTEGHSPAVVHQLQTTTPALPQYQFVSAPDQPNIPDYSHSPDHSQPDIPDYSHFPDQLDIPDYSHSPDHSQPDIPDYSYSPDHSQPDIPDYSHSPDHFQPDIPDYSRSPDQPDIPDYSHSPDHSQPDIPDYSHSPDHSQPDIPDYSHSPDHSQPDIPDYSHSPDHSQPDIPDYSHSPDHSQPDIPDYSHSPDHSQPEYSHSPDYSQPDIPDYSHSPDQPNIPDYSHSPDHSQPNIPDYSHSPDYSQPDIPDYSHSPDQPNIPDYSHSPDHSQPNIPDYSHSPDYSQPDIPDYSHSPDQPDIPDYSHSPDHSQPDIPDYSHSPDHSQPDIPDYSHSPDHSQPDIPDYSHSPDYSQPDIPDYSRSPDQPNIPDYSHSPDHSQPDIPDYSHSPDYSQPDIPDYSQPNIPDYSHSPDQPHIPDYSQPDIPDYSHSPYHSQPHIPDYSHSPDQSNIPDYSHSSGHSQPHVPQYSHSSDWSNTPDYSHPPDHSQPNIPDYFQDLNQSHILDYSQPDIPYYSDLPDHSQPDIPDYTQPDVPDYSHSPDHSQPDIPYYSQSHTPDYSHSPDHSQPSISDSQTPDQLPISHQSRIPYTSQPHVPDQPRVAGQFDTPPHVSTPGLPYTSDPLPDHVIPDYSRTPDHIPDYSPTPDQPHIPDYSQSPGRPLTPDHHTPHQPSVPASFPSPQQHYGPGSLPTPEHSPAQPSYSDQRETNQPSIPRPSGSGVFGAAGGGRDGMGSVQTMAMGVPLVPGEPGSSQILPNGEGGPILNVITMPVNHGMDTSVMQRRPGAPIQPGQNIPGAPGYKIPAGFRGRIILGHVMPAEGSSRFQLEDFNTQMHLTPQSPASGTVFASVSSPQASQRLTSEGGLPGVHVTLGGGDHRQQYRAHGQHPSMRGDQRYATDHRQWDTDPAARHVKPSHRGQPGATLESDWQNGRGRASVSSTVGSWNRNPTNMPSKSWNGRHISQQQEEPCTYITIVCRVMVDNLGNRRQCRPSYNRHC</sequence>